<proteinExistence type="predicted"/>
<dbReference type="Gene3D" id="2.120.10.30">
    <property type="entry name" value="TolB, C-terminal domain"/>
    <property type="match status" value="1"/>
</dbReference>
<dbReference type="Pfam" id="PF06739">
    <property type="entry name" value="SBBP"/>
    <property type="match status" value="1"/>
</dbReference>
<dbReference type="InterPro" id="IPR008969">
    <property type="entry name" value="CarboxyPept-like_regulatory"/>
</dbReference>
<dbReference type="Proteomes" id="UP000885847">
    <property type="component" value="Unassembled WGS sequence"/>
</dbReference>
<feature type="non-terminal residue" evidence="1">
    <location>
        <position position="1119"/>
    </location>
</feature>
<dbReference type="PANTHER" id="PTHR35580">
    <property type="entry name" value="CELL SURFACE GLYCOPROTEIN (S-LAYER PROTEIN)-LIKE PROTEIN"/>
    <property type="match status" value="1"/>
</dbReference>
<gene>
    <name evidence="1" type="ORF">ENF18_03280</name>
</gene>
<dbReference type="AlphaFoldDB" id="A0A7C0VAN2"/>
<evidence type="ECO:0008006" key="2">
    <source>
        <dbReference type="Google" id="ProtNLM"/>
    </source>
</evidence>
<comment type="caution">
    <text evidence="1">The sequence shown here is derived from an EMBL/GenBank/DDBJ whole genome shotgun (WGS) entry which is preliminary data.</text>
</comment>
<dbReference type="SUPFAM" id="SSF49464">
    <property type="entry name" value="Carboxypeptidase regulatory domain-like"/>
    <property type="match status" value="1"/>
</dbReference>
<dbReference type="EMBL" id="DQWE01000156">
    <property type="protein sequence ID" value="HDI82797.1"/>
    <property type="molecule type" value="Genomic_DNA"/>
</dbReference>
<dbReference type="Gene3D" id="3.40.50.880">
    <property type="match status" value="1"/>
</dbReference>
<reference evidence="1" key="1">
    <citation type="journal article" date="2020" name="mSystems">
        <title>Genome- and Community-Level Interaction Insights into Carbon Utilization and Element Cycling Functions of Hydrothermarchaeota in Hydrothermal Sediment.</title>
        <authorList>
            <person name="Zhou Z."/>
            <person name="Liu Y."/>
            <person name="Xu W."/>
            <person name="Pan J."/>
            <person name="Luo Z.H."/>
            <person name="Li M."/>
        </authorList>
    </citation>
    <scope>NUCLEOTIDE SEQUENCE [LARGE SCALE GENOMIC DNA]</scope>
    <source>
        <strain evidence="1">HyVt-102</strain>
    </source>
</reference>
<dbReference type="InterPro" id="IPR052918">
    <property type="entry name" value="Motility_Chemotaxis_Reg"/>
</dbReference>
<organism evidence="1">
    <name type="scientific">candidate division WOR-3 bacterium</name>
    <dbReference type="NCBI Taxonomy" id="2052148"/>
    <lineage>
        <taxon>Bacteria</taxon>
        <taxon>Bacteria division WOR-3</taxon>
    </lineage>
</organism>
<dbReference type="InterPro" id="IPR029062">
    <property type="entry name" value="Class_I_gatase-like"/>
</dbReference>
<feature type="non-terminal residue" evidence="1">
    <location>
        <position position="1"/>
    </location>
</feature>
<dbReference type="InterPro" id="IPR011042">
    <property type="entry name" value="6-blade_b-propeller_TolB-like"/>
</dbReference>
<dbReference type="InterPro" id="IPR010620">
    <property type="entry name" value="SBBP_repeat"/>
</dbReference>
<evidence type="ECO:0000313" key="1">
    <source>
        <dbReference type="EMBL" id="HDI82797.1"/>
    </source>
</evidence>
<dbReference type="SUPFAM" id="SSF63829">
    <property type="entry name" value="Calcium-dependent phosphotriesterase"/>
    <property type="match status" value="1"/>
</dbReference>
<protein>
    <recommendedName>
        <fullName evidence="2">Carboxypeptidase regulatory-like domain-containing protein</fullName>
    </recommendedName>
</protein>
<dbReference type="PANTHER" id="PTHR35580:SF1">
    <property type="entry name" value="PHYTASE-LIKE DOMAIN-CONTAINING PROTEIN"/>
    <property type="match status" value="1"/>
</dbReference>
<sequence length="1119" mass="124975">IVWKRVIDSGNSECAFEPVLDSNRNIHVTGYMYIGPNSDMFTAVYDSAGNLLYTDTLDNGSYDYAMGIAMDSSGNFYITGKSYNGTNYDYLTYKTPLSWIDIIDMGRNDEAWDVAVDKNGYIYVTGHILGDYWTRYTVKYKPSGDTVWTRKSYLTYDNFATSVAIDSKGNVYVGGSKSSFEGYQYWYITKYDSLGSLLWEDSIPQGYYADAYIYDLAVDKWNNIYATGRTFFYYFSHYQYLTVKWDSMGSIVWLREYGIYEDAFAYGIDVDTMGNVYVTGKISVNDDNEIATIKYDSSGNLVWADTIFHPGDDCGYGICIDKDRNIIYVVGYQDNGSNIDFVTIKYGIFRVSVEPDTININTPTDIMVTTISGDVPEDSIEVSIEGYDVFNVDTTNASGHAYLNGINSPYGQILLVKGRKITSTSYCFQETVWVVNGDNFTSVEVRARSDTINVDGYLMGGIPGVISTYTRPDGHKAFISGCGIDTIVETTTDTMETDVIPLSNGIIDVVIGKSGYNLYNTRVVVKDFKGYVEGIVKDNSTSNGINNVYIKFYQAGADTSTDTPVFSGYSGIDGGFDADSLLCGFYDVYLREVGYIDTVYHIVIQNPYNNYTFEMEPASTCSLTGYVLEAHSLNPLTSTVKIYRVDNGQLFRVTTSDSLAGGVFNITLPFFKYRFLISSSYHTSCDTMMDINTITKIDTFYLDNTWGYVLLVDDDDYSKKRILPGKRLSKNDIPPLGKRDVKLSESSDKIYRWLVEFGYMVDTMNSEQAVNADWSPYDVVILSSGNDFNPLSQPGLTDKITAWYNSGGKLLIEGGEVGYDYRGSDFDHTVLHVDRWDADSAGNLVLQDSSHNLAIRPNILPDTIHIQYSSWYDEDAMTLYSGGALVFGTEKYPSNAGICVHDNTPGPEAGQVVYYAFNLNALTDTIVSKQLLKNSMFYLLTDESPPTATIHGTVDCRGNPDDSGVLVKLESHKTAYIETTYTDIGGNYSFTVCGDTYDLYFRKAEYSDTLITVYVGDSGDVRVDAALYPYVWIYNEDFEQNNGNIVEVGDWEWGIPTSGPGNAHSGSRCWATVLDTDYTNNSYSLMLLTSLDLSGASGEVTLEFYQWFDFENGYDGGNI</sequence>
<accession>A0A7C0VAN2</accession>
<dbReference type="SUPFAM" id="SSF52317">
    <property type="entry name" value="Class I glutamine amidotransferase-like"/>
    <property type="match status" value="1"/>
</dbReference>
<name>A0A7C0VAN2_UNCW3</name>